<evidence type="ECO:0000313" key="2">
    <source>
        <dbReference type="EMBL" id="KES05560.1"/>
    </source>
</evidence>
<dbReference type="AlphaFoldDB" id="A0A081XPT7"/>
<dbReference type="EMBL" id="JFCB01000016">
    <property type="protein sequence ID" value="KES05560.1"/>
    <property type="molecule type" value="Genomic_DNA"/>
</dbReference>
<keyword evidence="1" id="KW-0472">Membrane</keyword>
<accession>A0A081XPT7</accession>
<feature type="transmembrane region" description="Helical" evidence="1">
    <location>
        <begin position="35"/>
        <end position="53"/>
    </location>
</feature>
<protein>
    <submittedName>
        <fullName evidence="2">Uncharacterized protein</fullName>
    </submittedName>
</protein>
<dbReference type="STRING" id="55952.BU52_18720"/>
<keyword evidence="1" id="KW-0812">Transmembrane</keyword>
<proteinExistence type="predicted"/>
<comment type="caution">
    <text evidence="2">The sequence shown here is derived from an EMBL/GenBank/DDBJ whole genome shotgun (WGS) entry which is preliminary data.</text>
</comment>
<keyword evidence="1" id="KW-1133">Transmembrane helix</keyword>
<evidence type="ECO:0000256" key="1">
    <source>
        <dbReference type="SAM" id="Phobius"/>
    </source>
</evidence>
<dbReference type="RefSeq" id="WP_037935592.1">
    <property type="nucleotide sequence ID" value="NZ_JBFADL010000010.1"/>
</dbReference>
<dbReference type="Proteomes" id="UP000028341">
    <property type="component" value="Unassembled WGS sequence"/>
</dbReference>
<name>A0A081XPT7_STRTO</name>
<keyword evidence="3" id="KW-1185">Reference proteome</keyword>
<evidence type="ECO:0000313" key="3">
    <source>
        <dbReference type="Proteomes" id="UP000028341"/>
    </source>
</evidence>
<reference evidence="2 3" key="1">
    <citation type="submission" date="2014-02" db="EMBL/GenBank/DDBJ databases">
        <title>The genome announcement of Streptomyces toyocaensis NRRL15009.</title>
        <authorList>
            <person name="Hong H.-J."/>
            <person name="Kwun M.J."/>
        </authorList>
    </citation>
    <scope>NUCLEOTIDE SEQUENCE [LARGE SCALE GENOMIC DNA]</scope>
    <source>
        <strain evidence="2 3">NRRL 15009</strain>
    </source>
</reference>
<gene>
    <name evidence="2" type="ORF">BU52_18720</name>
</gene>
<organism evidence="2 3">
    <name type="scientific">Streptomyces toyocaensis</name>
    <dbReference type="NCBI Taxonomy" id="55952"/>
    <lineage>
        <taxon>Bacteria</taxon>
        <taxon>Bacillati</taxon>
        <taxon>Actinomycetota</taxon>
        <taxon>Actinomycetes</taxon>
        <taxon>Kitasatosporales</taxon>
        <taxon>Streptomycetaceae</taxon>
        <taxon>Streptomyces</taxon>
    </lineage>
</organism>
<feature type="transmembrane region" description="Helical" evidence="1">
    <location>
        <begin position="12"/>
        <end position="29"/>
    </location>
</feature>
<sequence length="66" mass="6660">MVREQTGGNLAVWRLLLLVGVLGNAVGLIGGTPLVTLIAAPLAIAGAIGLMAARRTQGGSGRSPRR</sequence>
<dbReference type="eggNOG" id="ENOG5031X6Z">
    <property type="taxonomic scope" value="Bacteria"/>
</dbReference>